<dbReference type="KEGG" id="pxi:J5O05_01875"/>
<keyword evidence="3 4" id="KW-0472">Membrane</keyword>
<evidence type="ECO:0000256" key="1">
    <source>
        <dbReference type="ARBA" id="ARBA00022475"/>
    </source>
</evidence>
<comment type="subcellular location">
    <subcellularLocation>
        <location evidence="4">Cytoplasm</location>
    </subcellularLocation>
    <subcellularLocation>
        <location evidence="4">Cell membrane</location>
        <topology evidence="4">Peripheral membrane protein</topology>
        <orientation evidence="4">Cytoplasmic side</orientation>
    </subcellularLocation>
</comment>
<sequence>MNQHQVMALAALCQITRLVQKVAKYGQFNAHDVESFLQSIVITNPARPEDVYQDHYGLKQGYKALVDQLSADGSKDVELVKYVGGLIQLERVLASKPGALDELGRRINELDRQLMHFSITDDTILSSLADIYSQVISPLGQRIQVFGQPDLLKQPHIQHKVRALLLAGIRAAVLWRQMGGKRRHFFFSKEKSSPSRKKICEYRSKSTLVRS</sequence>
<gene>
    <name evidence="4 5" type="primary">hflD</name>
    <name evidence="5" type="ORF">J5O05_01875</name>
</gene>
<dbReference type="GO" id="GO:0005886">
    <property type="term" value="C:plasma membrane"/>
    <property type="evidence" value="ECO:0007669"/>
    <property type="project" value="UniProtKB-SubCell"/>
</dbReference>
<dbReference type="PANTHER" id="PTHR38100">
    <property type="entry name" value="HIGH FREQUENCY LYSOGENIZATION PROTEIN HFLD"/>
    <property type="match status" value="1"/>
</dbReference>
<proteinExistence type="inferred from homology"/>
<dbReference type="EMBL" id="CP072133">
    <property type="protein sequence ID" value="QTH71734.1"/>
    <property type="molecule type" value="Genomic_DNA"/>
</dbReference>
<dbReference type="InterPro" id="IPR035932">
    <property type="entry name" value="HflD-like_sf"/>
</dbReference>
<keyword evidence="6" id="KW-1185">Reference proteome</keyword>
<organism evidence="5 6">
    <name type="scientific">Pseudoalteromonas xiamenensis</name>
    <dbReference type="NCBI Taxonomy" id="882626"/>
    <lineage>
        <taxon>Bacteria</taxon>
        <taxon>Pseudomonadati</taxon>
        <taxon>Pseudomonadota</taxon>
        <taxon>Gammaproteobacteria</taxon>
        <taxon>Alteromonadales</taxon>
        <taxon>Pseudoalteromonadaceae</taxon>
        <taxon>Pseudoalteromonas</taxon>
    </lineage>
</organism>
<keyword evidence="1 4" id="KW-1003">Cell membrane</keyword>
<accession>A0A975DHM7</accession>
<keyword evidence="2 4" id="KW-0963">Cytoplasm</keyword>
<dbReference type="SUPFAM" id="SSF101322">
    <property type="entry name" value="YcfC-like"/>
    <property type="match status" value="1"/>
</dbReference>
<reference evidence="5" key="1">
    <citation type="submission" date="2021-03" db="EMBL/GenBank/DDBJ databases">
        <title>Complete Genome of Pseudoalteromonas xiamenensis STKMTI.2, a new potential marine bacterium producing anti-Vibrio compounds.</title>
        <authorList>
            <person name="Handayani D.P."/>
            <person name="Isnansetyo A."/>
            <person name="Istiqomah I."/>
            <person name="Jumina J."/>
        </authorList>
    </citation>
    <scope>NUCLEOTIDE SEQUENCE</scope>
    <source>
        <strain evidence="5">STKMTI.2</strain>
    </source>
</reference>
<dbReference type="GO" id="GO:0005737">
    <property type="term" value="C:cytoplasm"/>
    <property type="evidence" value="ECO:0007669"/>
    <property type="project" value="UniProtKB-SubCell"/>
</dbReference>
<evidence type="ECO:0000313" key="5">
    <source>
        <dbReference type="EMBL" id="QTH71734.1"/>
    </source>
</evidence>
<evidence type="ECO:0000256" key="2">
    <source>
        <dbReference type="ARBA" id="ARBA00022490"/>
    </source>
</evidence>
<dbReference type="PANTHER" id="PTHR38100:SF1">
    <property type="entry name" value="HIGH FREQUENCY LYSOGENIZATION PROTEIN HFLD"/>
    <property type="match status" value="1"/>
</dbReference>
<protein>
    <recommendedName>
        <fullName evidence="4">High frequency lysogenization protein HflD homolog</fullName>
    </recommendedName>
</protein>
<dbReference type="AlphaFoldDB" id="A0A975DHM7"/>
<evidence type="ECO:0000256" key="4">
    <source>
        <dbReference type="HAMAP-Rule" id="MF_00695"/>
    </source>
</evidence>
<evidence type="ECO:0000313" key="6">
    <source>
        <dbReference type="Proteomes" id="UP000664904"/>
    </source>
</evidence>
<dbReference type="Pfam" id="PF04356">
    <property type="entry name" value="DUF489"/>
    <property type="match status" value="1"/>
</dbReference>
<comment type="similarity">
    <text evidence="4">Belongs to the HflD family.</text>
</comment>
<name>A0A975DHM7_9GAMM</name>
<dbReference type="InterPro" id="IPR007451">
    <property type="entry name" value="HflD"/>
</dbReference>
<dbReference type="Gene3D" id="1.10.3890.10">
    <property type="entry name" value="HflD-like"/>
    <property type="match status" value="1"/>
</dbReference>
<dbReference type="HAMAP" id="MF_00695">
    <property type="entry name" value="HflD_protein"/>
    <property type="match status" value="1"/>
</dbReference>
<evidence type="ECO:0000256" key="3">
    <source>
        <dbReference type="ARBA" id="ARBA00023136"/>
    </source>
</evidence>
<dbReference type="Proteomes" id="UP000664904">
    <property type="component" value="Chromosome"/>
</dbReference>
<dbReference type="NCBIfam" id="NF001246">
    <property type="entry name" value="PRK00218.1-2"/>
    <property type="match status" value="1"/>
</dbReference>